<dbReference type="RefSeq" id="WP_021584443.1">
    <property type="nucleotide sequence ID" value="NZ_AWET01000042.1"/>
</dbReference>
<name>U2L520_9BACT</name>
<dbReference type="SUPFAM" id="SSF54060">
    <property type="entry name" value="His-Me finger endonucleases"/>
    <property type="match status" value="1"/>
</dbReference>
<protein>
    <submittedName>
        <fullName evidence="6">DNA/RNA non-specific endonuclease</fullName>
    </submittedName>
</protein>
<dbReference type="PANTHER" id="PTHR13966:SF5">
    <property type="entry name" value="ENDONUCLEASE G, MITOCHONDRIAL"/>
    <property type="match status" value="1"/>
</dbReference>
<comment type="caution">
    <text evidence="6">The sequence shown here is derived from an EMBL/GenBank/DDBJ whole genome shotgun (WGS) entry which is preliminary data.</text>
</comment>
<dbReference type="PROSITE" id="PS51257">
    <property type="entry name" value="PROKAR_LIPOPROTEIN"/>
    <property type="match status" value="1"/>
</dbReference>
<organism evidence="6 7">
    <name type="scientific">Hoylesella pleuritidis F0068</name>
    <dbReference type="NCBI Taxonomy" id="1081904"/>
    <lineage>
        <taxon>Bacteria</taxon>
        <taxon>Pseudomonadati</taxon>
        <taxon>Bacteroidota</taxon>
        <taxon>Bacteroidia</taxon>
        <taxon>Bacteroidales</taxon>
        <taxon>Prevotellaceae</taxon>
        <taxon>Hoylesella</taxon>
    </lineage>
</organism>
<dbReference type="Gene3D" id="3.40.570.10">
    <property type="entry name" value="Extracellular Endonuclease, subunit A"/>
    <property type="match status" value="1"/>
</dbReference>
<dbReference type="EMBL" id="AWET01000042">
    <property type="protein sequence ID" value="ERJ99450.1"/>
    <property type="molecule type" value="Genomic_DNA"/>
</dbReference>
<keyword evidence="2" id="KW-0479">Metal-binding</keyword>
<dbReference type="PANTHER" id="PTHR13966">
    <property type="entry name" value="ENDONUCLEASE RELATED"/>
    <property type="match status" value="1"/>
</dbReference>
<dbReference type="SMART" id="SM00892">
    <property type="entry name" value="Endonuclease_NS"/>
    <property type="match status" value="1"/>
</dbReference>
<keyword evidence="6" id="KW-0255">Endonuclease</keyword>
<dbReference type="InterPro" id="IPR001604">
    <property type="entry name" value="Endo_G_ENPP1-like_dom"/>
</dbReference>
<dbReference type="InterPro" id="IPR044929">
    <property type="entry name" value="DNA/RNA_non-sp_Endonuclease_sf"/>
</dbReference>
<feature type="domain" description="DNA/RNA non-specific endonuclease/pyrophosphatase/phosphodiesterase" evidence="5">
    <location>
        <begin position="72"/>
        <end position="279"/>
    </location>
</feature>
<evidence type="ECO:0000259" key="5">
    <source>
        <dbReference type="SMART" id="SM00892"/>
    </source>
</evidence>
<dbReference type="GO" id="GO:0004519">
    <property type="term" value="F:endonuclease activity"/>
    <property type="evidence" value="ECO:0007669"/>
    <property type="project" value="UniProtKB-KW"/>
</dbReference>
<evidence type="ECO:0000256" key="3">
    <source>
        <dbReference type="SAM" id="SignalP"/>
    </source>
</evidence>
<dbReference type="AlphaFoldDB" id="U2L520"/>
<dbReference type="InterPro" id="IPR040255">
    <property type="entry name" value="Non-specific_endonuclease"/>
</dbReference>
<dbReference type="GO" id="GO:0016787">
    <property type="term" value="F:hydrolase activity"/>
    <property type="evidence" value="ECO:0007669"/>
    <property type="project" value="InterPro"/>
</dbReference>
<dbReference type="Proteomes" id="UP000016600">
    <property type="component" value="Unassembled WGS sequence"/>
</dbReference>
<dbReference type="SMART" id="SM00477">
    <property type="entry name" value="NUC"/>
    <property type="match status" value="1"/>
</dbReference>
<feature type="chain" id="PRO_5004629853" evidence="3">
    <location>
        <begin position="22"/>
        <end position="299"/>
    </location>
</feature>
<dbReference type="InterPro" id="IPR044925">
    <property type="entry name" value="His-Me_finger_sf"/>
</dbReference>
<dbReference type="GO" id="GO:0046872">
    <property type="term" value="F:metal ion binding"/>
    <property type="evidence" value="ECO:0007669"/>
    <property type="project" value="UniProtKB-KW"/>
</dbReference>
<dbReference type="GO" id="GO:0003676">
    <property type="term" value="F:nucleic acid binding"/>
    <property type="evidence" value="ECO:0007669"/>
    <property type="project" value="InterPro"/>
</dbReference>
<proteinExistence type="predicted"/>
<evidence type="ECO:0000259" key="4">
    <source>
        <dbReference type="SMART" id="SM00477"/>
    </source>
</evidence>
<keyword evidence="7" id="KW-1185">Reference proteome</keyword>
<keyword evidence="3" id="KW-0732">Signal</keyword>
<dbReference type="InterPro" id="IPR020821">
    <property type="entry name" value="ENPP1-3/EXOG-like_nuc-like"/>
</dbReference>
<evidence type="ECO:0000256" key="1">
    <source>
        <dbReference type="PIRSR" id="PIRSR640255-1"/>
    </source>
</evidence>
<evidence type="ECO:0000256" key="2">
    <source>
        <dbReference type="PIRSR" id="PIRSR640255-2"/>
    </source>
</evidence>
<sequence>MRVIKIIICLVFSVSSFISCSKDDNDNKHPTTPNANANIPTADIPEEIVRLEFPKLKNGNSIVLVHKTNDQYGINYSTEWDTRLSAQRWSCYQMYDSNSGGHVGRYDTSNGYPNDELLPHDYQLIPDPYYGSGFDHGHICPSADRQYSKEANRQTFFLTNMQPQFKEFNQVDYPWEQMEEQVRSWNMSSFRDTLYVVKGGTIDNGNILQYLSRGSVRIPVPKFFFVAILCKNATGYKALGFWFEHKKYKKKRRLGDYITNIDQLEELTGIDFFCNLPDNIEEHVESQHTDNIKRAWGLK</sequence>
<feature type="domain" description="ENPP1-3/EXOG-like endonuclease/phosphodiesterase" evidence="4">
    <location>
        <begin position="69"/>
        <end position="279"/>
    </location>
</feature>
<dbReference type="PATRIC" id="fig|1081904.3.peg.1855"/>
<keyword evidence="6" id="KW-0378">Hydrolase</keyword>
<evidence type="ECO:0000313" key="7">
    <source>
        <dbReference type="Proteomes" id="UP000016600"/>
    </source>
</evidence>
<gene>
    <name evidence="6" type="ORF">HMPREF1218_1766</name>
</gene>
<feature type="signal peptide" evidence="3">
    <location>
        <begin position="1"/>
        <end position="21"/>
    </location>
</feature>
<feature type="active site" description="Proton acceptor" evidence="1">
    <location>
        <position position="138"/>
    </location>
</feature>
<feature type="binding site" evidence="2">
    <location>
        <position position="169"/>
    </location>
    <ligand>
        <name>Mg(2+)</name>
        <dbReference type="ChEBI" id="CHEBI:18420"/>
        <note>catalytic</note>
    </ligand>
</feature>
<keyword evidence="6" id="KW-0540">Nuclease</keyword>
<accession>U2L520</accession>
<evidence type="ECO:0000313" key="6">
    <source>
        <dbReference type="EMBL" id="ERJ99450.1"/>
    </source>
</evidence>
<dbReference type="Pfam" id="PF01223">
    <property type="entry name" value="Endonuclease_NS"/>
    <property type="match status" value="1"/>
</dbReference>
<reference evidence="6 7" key="1">
    <citation type="submission" date="2013-08" db="EMBL/GenBank/DDBJ databases">
        <authorList>
            <person name="Durkin A.S."/>
            <person name="Haft D.R."/>
            <person name="McCorrison J."/>
            <person name="Torralba M."/>
            <person name="Gillis M."/>
            <person name="Haft D.H."/>
            <person name="Methe B."/>
            <person name="Sutton G."/>
            <person name="Nelson K.E."/>
        </authorList>
    </citation>
    <scope>NUCLEOTIDE SEQUENCE [LARGE SCALE GENOMIC DNA]</scope>
    <source>
        <strain evidence="6 7">F0068</strain>
    </source>
</reference>